<organism evidence="1 2">
    <name type="scientific">Carpinus fangiana</name>
    <dbReference type="NCBI Taxonomy" id="176857"/>
    <lineage>
        <taxon>Eukaryota</taxon>
        <taxon>Viridiplantae</taxon>
        <taxon>Streptophyta</taxon>
        <taxon>Embryophyta</taxon>
        <taxon>Tracheophyta</taxon>
        <taxon>Spermatophyta</taxon>
        <taxon>Magnoliopsida</taxon>
        <taxon>eudicotyledons</taxon>
        <taxon>Gunneridae</taxon>
        <taxon>Pentapetalae</taxon>
        <taxon>rosids</taxon>
        <taxon>fabids</taxon>
        <taxon>Fagales</taxon>
        <taxon>Betulaceae</taxon>
        <taxon>Carpinus</taxon>
    </lineage>
</organism>
<accession>A0A5N6KW88</accession>
<keyword evidence="2" id="KW-1185">Reference proteome</keyword>
<dbReference type="OrthoDB" id="2787676at2759"/>
<protein>
    <submittedName>
        <fullName evidence="1">Uncharacterized protein</fullName>
    </submittedName>
</protein>
<sequence length="119" mass="13335">MSKKWTTVTNFVVDKSQGWKKLTRPTVSLHKTAFPQTSKDQQNLGIRFDFAGTVEKDGKKFHKFQAQVNAGDKIPTSWKTWRQSHSKGTHGIVATIEVPDGGTAEDVRASFDDVKDDID</sequence>
<gene>
    <name evidence="1" type="ORF">FH972_023808</name>
</gene>
<reference evidence="1 2" key="1">
    <citation type="submission" date="2019-06" db="EMBL/GenBank/DDBJ databases">
        <title>A chromosomal-level reference genome of Carpinus fangiana (Coryloideae, Betulaceae).</title>
        <authorList>
            <person name="Yang X."/>
            <person name="Wang Z."/>
            <person name="Zhang L."/>
            <person name="Hao G."/>
            <person name="Liu J."/>
            <person name="Yang Y."/>
        </authorList>
    </citation>
    <scope>NUCLEOTIDE SEQUENCE [LARGE SCALE GENOMIC DNA]</scope>
    <source>
        <strain evidence="1">Cfa_2016G</strain>
        <tissue evidence="1">Leaf</tissue>
    </source>
</reference>
<proteinExistence type="predicted"/>
<dbReference type="AlphaFoldDB" id="A0A5N6KW88"/>
<comment type="caution">
    <text evidence="1">The sequence shown here is derived from an EMBL/GenBank/DDBJ whole genome shotgun (WGS) entry which is preliminary data.</text>
</comment>
<dbReference type="Proteomes" id="UP000327013">
    <property type="component" value="Unassembled WGS sequence"/>
</dbReference>
<evidence type="ECO:0000313" key="1">
    <source>
        <dbReference type="EMBL" id="KAB8349795.1"/>
    </source>
</evidence>
<dbReference type="EMBL" id="VIBQ01000014">
    <property type="protein sequence ID" value="KAB8349795.1"/>
    <property type="molecule type" value="Genomic_DNA"/>
</dbReference>
<evidence type="ECO:0000313" key="2">
    <source>
        <dbReference type="Proteomes" id="UP000327013"/>
    </source>
</evidence>
<name>A0A5N6KW88_9ROSI</name>